<keyword evidence="8 11" id="KW-1133">Transmembrane helix</keyword>
<dbReference type="PANTHER" id="PTHR35334">
    <property type="entry name" value="SERINE TRANSPORTER"/>
    <property type="match status" value="1"/>
</dbReference>
<evidence type="ECO:0000256" key="1">
    <source>
        <dbReference type="ARBA" id="ARBA00004429"/>
    </source>
</evidence>
<dbReference type="Pfam" id="PF03222">
    <property type="entry name" value="Trp_Tyr_perm"/>
    <property type="match status" value="1"/>
</dbReference>
<dbReference type="HAMAP" id="MF_01583">
    <property type="entry name" value="Thr_Ser_transp_TdcC"/>
    <property type="match status" value="1"/>
</dbReference>
<dbReference type="InterPro" id="IPR023726">
    <property type="entry name" value="Thr/Ser_transpt_TdcC"/>
</dbReference>
<keyword evidence="9 11" id="KW-0472">Membrane</keyword>
<evidence type="ECO:0000256" key="6">
    <source>
        <dbReference type="ARBA" id="ARBA00022847"/>
    </source>
</evidence>
<feature type="transmembrane region" description="Helical" evidence="11">
    <location>
        <begin position="136"/>
        <end position="155"/>
    </location>
</feature>
<gene>
    <name evidence="11" type="primary">tdcC</name>
    <name evidence="12" type="ORF">M977_01489</name>
</gene>
<keyword evidence="2 11" id="KW-0813">Transport</keyword>
<comment type="similarity">
    <text evidence="11">Belongs to the amino acid/polyamine transporter 2 family. SdaC/TdcC subfamily.</text>
</comment>
<keyword evidence="5 11" id="KW-0812">Transmembrane</keyword>
<dbReference type="NCBIfam" id="TIGR00814">
    <property type="entry name" value="stp"/>
    <property type="match status" value="1"/>
</dbReference>
<keyword evidence="6 11" id="KW-0769">Symport</keyword>
<sequence length="443" mass="48826">MSNTDATLIGQKAVSQWRKSDTTWTLGLFGTAIGAGVLFFPIRAGYGGLIPILIMLFLAYPIAFYCHRALARLCLSGSNTSGNITETVEEHFGKTGGVVITFLYFFAICPLLWIYGVTITNTFMTFWENQLQLMPLNRGVVALFLLLLMAFVIYFGKDLMVKVMSYLVFPFIACLILISVSLIPYWNSAVIDQVSLSDISFTGSDGILVTVWLGISIMVFSFNFSPIVSSFVVSKREEYEKDFGRQYTEDKCSKIISRASMLMVAVVMFFAFSCLFTLSPQNMAEAKAQNIPVLSYLANHFSSMAGTKSTFATTLEYGASIIALVAIFKSFFGHYLGTLEGLNGLVLKFGYKGDKTKVSGGKLNLISMVFIMGSTWVVAYANPNILDLIEAMGAPIIASLLCLLPMYAIRKTPALAKYKGRTENIFVTVIGLLTILNIVFKLI</sequence>
<feature type="transmembrane region" description="Helical" evidence="11">
    <location>
        <begin position="167"/>
        <end position="186"/>
    </location>
</feature>
<dbReference type="GO" id="GO:0015293">
    <property type="term" value="F:symporter activity"/>
    <property type="evidence" value="ECO:0007669"/>
    <property type="project" value="UniProtKB-UniRule"/>
</dbReference>
<dbReference type="NCBIfam" id="NF010152">
    <property type="entry name" value="PRK13629.1"/>
    <property type="match status" value="1"/>
</dbReference>
<evidence type="ECO:0000256" key="2">
    <source>
        <dbReference type="ARBA" id="ARBA00022448"/>
    </source>
</evidence>
<organism evidence="12 13">
    <name type="scientific">Buttiauxella gaviniae ATCC 51604</name>
    <dbReference type="NCBI Taxonomy" id="1354253"/>
    <lineage>
        <taxon>Bacteria</taxon>
        <taxon>Pseudomonadati</taxon>
        <taxon>Pseudomonadota</taxon>
        <taxon>Gammaproteobacteria</taxon>
        <taxon>Enterobacterales</taxon>
        <taxon>Enterobacteriaceae</taxon>
        <taxon>Buttiauxella</taxon>
    </lineage>
</organism>
<dbReference type="PANTHER" id="PTHR35334:SF1">
    <property type="entry name" value="THREONINE_SERINE TRANSPORTER TDCC"/>
    <property type="match status" value="1"/>
</dbReference>
<evidence type="ECO:0000256" key="5">
    <source>
        <dbReference type="ARBA" id="ARBA00022692"/>
    </source>
</evidence>
<feature type="transmembrane region" description="Helical" evidence="11">
    <location>
        <begin position="255"/>
        <end position="278"/>
    </location>
</feature>
<evidence type="ECO:0000256" key="7">
    <source>
        <dbReference type="ARBA" id="ARBA00022970"/>
    </source>
</evidence>
<feature type="transmembrane region" description="Helical" evidence="11">
    <location>
        <begin position="421"/>
        <end position="440"/>
    </location>
</feature>
<keyword evidence="7 11" id="KW-0029">Amino-acid transport</keyword>
<dbReference type="AlphaFoldDB" id="A0A1B7I225"/>
<comment type="function">
    <text evidence="11">Involved in the import of threonine and serine into the cell, with the concomitant import of a proton (symport system).</text>
</comment>
<feature type="transmembrane region" description="Helical" evidence="11">
    <location>
        <begin position="206"/>
        <end position="234"/>
    </location>
</feature>
<evidence type="ECO:0000313" key="13">
    <source>
        <dbReference type="Proteomes" id="UP000078504"/>
    </source>
</evidence>
<dbReference type="Gene3D" id="1.20.1740.10">
    <property type="entry name" value="Amino acid/polyamine transporter I"/>
    <property type="match status" value="1"/>
</dbReference>
<feature type="transmembrane region" description="Helical" evidence="11">
    <location>
        <begin position="48"/>
        <end position="66"/>
    </location>
</feature>
<dbReference type="InterPro" id="IPR018227">
    <property type="entry name" value="Amino_acid_transport_2"/>
</dbReference>
<feature type="transmembrane region" description="Helical" evidence="11">
    <location>
        <begin position="317"/>
        <end position="342"/>
    </location>
</feature>
<dbReference type="GO" id="GO:0015194">
    <property type="term" value="F:L-serine transmembrane transporter activity"/>
    <property type="evidence" value="ECO:0007669"/>
    <property type="project" value="InterPro"/>
</dbReference>
<protein>
    <recommendedName>
        <fullName evidence="11">Threonine/serine transporter TdcC</fullName>
    </recommendedName>
    <alternativeName>
        <fullName evidence="11">H(+)/threonine-serine symporter</fullName>
    </alternativeName>
</protein>
<feature type="transmembrane region" description="Helical" evidence="11">
    <location>
        <begin position="363"/>
        <end position="382"/>
    </location>
</feature>
<evidence type="ECO:0000256" key="4">
    <source>
        <dbReference type="ARBA" id="ARBA00022519"/>
    </source>
</evidence>
<evidence type="ECO:0000256" key="11">
    <source>
        <dbReference type="HAMAP-Rule" id="MF_01583"/>
    </source>
</evidence>
<comment type="catalytic activity">
    <reaction evidence="10">
        <text>L-serine(in) + H(+)(in) = L-serine(out) + H(+)(out)</text>
        <dbReference type="Rhea" id="RHEA:28887"/>
        <dbReference type="ChEBI" id="CHEBI:15378"/>
        <dbReference type="ChEBI" id="CHEBI:33384"/>
    </reaction>
    <physiologicalReaction direction="right-to-left" evidence="10">
        <dbReference type="Rhea" id="RHEA:28889"/>
    </physiologicalReaction>
</comment>
<evidence type="ECO:0000256" key="8">
    <source>
        <dbReference type="ARBA" id="ARBA00022989"/>
    </source>
</evidence>
<comment type="catalytic activity">
    <reaction evidence="11">
        <text>L-threonine(in) + H(+)(in) = L-threonine(out) + H(+)(out)</text>
        <dbReference type="Rhea" id="RHEA:28883"/>
        <dbReference type="ChEBI" id="CHEBI:15378"/>
        <dbReference type="ChEBI" id="CHEBI:57926"/>
    </reaction>
</comment>
<evidence type="ECO:0000256" key="10">
    <source>
        <dbReference type="ARBA" id="ARBA00047996"/>
    </source>
</evidence>
<evidence type="ECO:0000313" key="12">
    <source>
        <dbReference type="EMBL" id="OAT22197.1"/>
    </source>
</evidence>
<feature type="transmembrane region" description="Helical" evidence="11">
    <location>
        <begin position="388"/>
        <end position="409"/>
    </location>
</feature>
<dbReference type="EMBL" id="LXEP01000015">
    <property type="protein sequence ID" value="OAT22197.1"/>
    <property type="molecule type" value="Genomic_DNA"/>
</dbReference>
<dbReference type="RefSeq" id="WP_064513648.1">
    <property type="nucleotide sequence ID" value="NZ_LXEP01000015.1"/>
</dbReference>
<dbReference type="PATRIC" id="fig|1354253.4.peg.1516"/>
<name>A0A1B7I225_9ENTR</name>
<proteinExistence type="inferred from homology"/>
<feature type="transmembrane region" description="Helical" evidence="11">
    <location>
        <begin position="97"/>
        <end position="116"/>
    </location>
</feature>
<reference evidence="12 13" key="1">
    <citation type="submission" date="2016-04" db="EMBL/GenBank/DDBJ databases">
        <title>ATOL: Assembling a taxonomically balanced genome-scale reconstruction of the evolutionary history of the Enterobacteriaceae.</title>
        <authorList>
            <person name="Plunkett G.III."/>
            <person name="Neeno-Eckwall E.C."/>
            <person name="Glasner J.D."/>
            <person name="Perna N.T."/>
        </authorList>
    </citation>
    <scope>NUCLEOTIDE SEQUENCE [LARGE SCALE GENOMIC DNA]</scope>
    <source>
        <strain evidence="12 13">ATCC 51604</strain>
    </source>
</reference>
<accession>A0A1B7I225</accession>
<keyword evidence="3 11" id="KW-1003">Cell membrane</keyword>
<evidence type="ECO:0000256" key="3">
    <source>
        <dbReference type="ARBA" id="ARBA00022475"/>
    </source>
</evidence>
<keyword evidence="4 11" id="KW-0997">Cell inner membrane</keyword>
<dbReference type="GO" id="GO:0015565">
    <property type="term" value="F:threonine efflux transmembrane transporter activity"/>
    <property type="evidence" value="ECO:0007669"/>
    <property type="project" value="InterPro"/>
</dbReference>
<dbReference type="InterPro" id="IPR004694">
    <property type="entry name" value="Hydroxy_aa_transpt"/>
</dbReference>
<feature type="transmembrane region" description="Helical" evidence="11">
    <location>
        <begin position="22"/>
        <end position="42"/>
    </location>
</feature>
<dbReference type="GO" id="GO:0005886">
    <property type="term" value="C:plasma membrane"/>
    <property type="evidence" value="ECO:0007669"/>
    <property type="project" value="UniProtKB-SubCell"/>
</dbReference>
<evidence type="ECO:0000256" key="9">
    <source>
        <dbReference type="ARBA" id="ARBA00023136"/>
    </source>
</evidence>
<dbReference type="Proteomes" id="UP000078504">
    <property type="component" value="Unassembled WGS sequence"/>
</dbReference>
<comment type="caution">
    <text evidence="12">The sequence shown here is derived from an EMBL/GenBank/DDBJ whole genome shotgun (WGS) entry which is preliminary data.</text>
</comment>
<comment type="subcellular location">
    <subcellularLocation>
        <location evidence="1 11">Cell inner membrane</location>
        <topology evidence="1 11">Multi-pass membrane protein</topology>
    </subcellularLocation>
</comment>